<keyword evidence="2" id="KW-0547">Nucleotide-binding</keyword>
<evidence type="ECO:0000256" key="1">
    <source>
        <dbReference type="PIRSR" id="PIRSR640198-1"/>
    </source>
</evidence>
<evidence type="ECO:0000259" key="4">
    <source>
        <dbReference type="PROSITE" id="PS51459"/>
    </source>
</evidence>
<keyword evidence="2" id="KW-0067">ATP-binding</keyword>
<protein>
    <recommendedName>
        <fullName evidence="4">Fido domain-containing protein</fullName>
    </recommendedName>
</protein>
<dbReference type="PANTHER" id="PTHR13504">
    <property type="entry name" value="FIDO DOMAIN-CONTAINING PROTEIN DDB_G0283145"/>
    <property type="match status" value="1"/>
</dbReference>
<feature type="binding site" evidence="2">
    <location>
        <begin position="205"/>
        <end position="212"/>
    </location>
    <ligand>
        <name>ATP</name>
        <dbReference type="ChEBI" id="CHEBI:30616"/>
    </ligand>
</feature>
<sequence>MFGTLNHSKIEERPPWRAEGENKSSSKLLEEILEKLDEGRAVRSPDFHFVHQTNIGEGVGTQEEGETKSVCESVSSPSAQRDKETWNTFKALQKLEEMHHEMEETGMITVQQICSIHRILMDGLHDNAGEIRTTVTYTIRPDGEKYYYTPPERIEDRLYTVVDRHNEHMQEMHNLNLSRKEKLVMAIKAAAWLLLNFVDTHPFSDGNGRTGRLLAGYTIMIANPFPVQPYHNNETCRSDYISTIVHCSRNLDQCPSRIAALMVDGLYASWSLVKTETESLTCTYV</sequence>
<dbReference type="Gene3D" id="1.10.3290.10">
    <property type="entry name" value="Fido-like domain"/>
    <property type="match status" value="1"/>
</dbReference>
<feature type="compositionally biased region" description="Basic and acidic residues" evidence="3">
    <location>
        <begin position="8"/>
        <end position="24"/>
    </location>
</feature>
<dbReference type="GO" id="GO:0005524">
    <property type="term" value="F:ATP binding"/>
    <property type="evidence" value="ECO:0007669"/>
    <property type="project" value="UniProtKB-KW"/>
</dbReference>
<dbReference type="EnsemblMetazoa" id="Aqu2.1.36192_001">
    <property type="protein sequence ID" value="Aqu2.1.36192_001"/>
    <property type="gene ID" value="Aqu2.1.36192"/>
</dbReference>
<dbReference type="eggNOG" id="ENOG502SADD">
    <property type="taxonomic scope" value="Eukaryota"/>
</dbReference>
<dbReference type="InterPro" id="IPR040198">
    <property type="entry name" value="Fido_containing"/>
</dbReference>
<evidence type="ECO:0000313" key="5">
    <source>
        <dbReference type="EnsemblMetazoa" id="Aqu2.1.36192_001"/>
    </source>
</evidence>
<feature type="region of interest" description="Disordered" evidence="3">
    <location>
        <begin position="60"/>
        <end position="83"/>
    </location>
</feature>
<reference evidence="5" key="1">
    <citation type="submission" date="2017-05" db="UniProtKB">
        <authorList>
            <consortium name="EnsemblMetazoa"/>
        </authorList>
    </citation>
    <scope>IDENTIFICATION</scope>
</reference>
<feature type="region of interest" description="Disordered" evidence="3">
    <location>
        <begin position="1"/>
        <end position="24"/>
    </location>
</feature>
<dbReference type="InterPro" id="IPR036597">
    <property type="entry name" value="Fido-like_dom_sf"/>
</dbReference>
<accession>A0A1X7V9K1</accession>
<dbReference type="AlphaFoldDB" id="A0A1X7V9K1"/>
<dbReference type="PANTHER" id="PTHR13504:SF38">
    <property type="entry name" value="FIDO DOMAIN-CONTAINING PROTEIN"/>
    <property type="match status" value="1"/>
</dbReference>
<feature type="active site" evidence="1">
    <location>
        <position position="201"/>
    </location>
</feature>
<name>A0A1X7V9K1_AMPQE</name>
<dbReference type="InterPro" id="IPR003812">
    <property type="entry name" value="Fido"/>
</dbReference>
<proteinExistence type="predicted"/>
<evidence type="ECO:0000256" key="3">
    <source>
        <dbReference type="SAM" id="MobiDB-lite"/>
    </source>
</evidence>
<dbReference type="SUPFAM" id="SSF140931">
    <property type="entry name" value="Fic-like"/>
    <property type="match status" value="1"/>
</dbReference>
<feature type="domain" description="Fido" evidence="4">
    <location>
        <begin position="108"/>
        <end position="264"/>
    </location>
</feature>
<organism evidence="5">
    <name type="scientific">Amphimedon queenslandica</name>
    <name type="common">Sponge</name>
    <dbReference type="NCBI Taxonomy" id="400682"/>
    <lineage>
        <taxon>Eukaryota</taxon>
        <taxon>Metazoa</taxon>
        <taxon>Porifera</taxon>
        <taxon>Demospongiae</taxon>
        <taxon>Heteroscleromorpha</taxon>
        <taxon>Haplosclerida</taxon>
        <taxon>Niphatidae</taxon>
        <taxon>Amphimedon</taxon>
    </lineage>
</organism>
<dbReference type="Pfam" id="PF02661">
    <property type="entry name" value="Fic"/>
    <property type="match status" value="1"/>
</dbReference>
<feature type="compositionally biased region" description="Polar residues" evidence="3">
    <location>
        <begin position="70"/>
        <end position="79"/>
    </location>
</feature>
<evidence type="ECO:0000256" key="2">
    <source>
        <dbReference type="PIRSR" id="PIRSR640198-2"/>
    </source>
</evidence>
<dbReference type="InParanoid" id="A0A1X7V9K1"/>
<dbReference type="PROSITE" id="PS51459">
    <property type="entry name" value="FIDO"/>
    <property type="match status" value="1"/>
</dbReference>